<comment type="caution">
    <text evidence="5">The sequence shown here is derived from an EMBL/GenBank/DDBJ whole genome shotgun (WGS) entry which is preliminary data.</text>
</comment>
<dbReference type="HAMAP" id="MF_03057">
    <property type="entry name" value="SDHAF2"/>
    <property type="match status" value="1"/>
</dbReference>
<accession>A0AAD5Y4Y6</accession>
<evidence type="ECO:0000313" key="6">
    <source>
        <dbReference type="Proteomes" id="UP001210925"/>
    </source>
</evidence>
<keyword evidence="6" id="KW-1185">Reference proteome</keyword>
<evidence type="ECO:0000256" key="3">
    <source>
        <dbReference type="ARBA" id="ARBA00023186"/>
    </source>
</evidence>
<dbReference type="GO" id="GO:0034553">
    <property type="term" value="P:mitochondrial respiratory chain complex II assembly"/>
    <property type="evidence" value="ECO:0007669"/>
    <property type="project" value="TreeGrafter"/>
</dbReference>
<evidence type="ECO:0000256" key="2">
    <source>
        <dbReference type="ARBA" id="ARBA00023128"/>
    </source>
</evidence>
<comment type="subunit">
    <text evidence="4">Interacts with the flavoprotein subunit within the SDH catalytic dimer.</text>
</comment>
<dbReference type="GO" id="GO:0005759">
    <property type="term" value="C:mitochondrial matrix"/>
    <property type="evidence" value="ECO:0007669"/>
    <property type="project" value="UniProtKB-SubCell"/>
</dbReference>
<reference evidence="5" key="1">
    <citation type="submission" date="2020-05" db="EMBL/GenBank/DDBJ databases">
        <title>Phylogenomic resolution of chytrid fungi.</title>
        <authorList>
            <person name="Stajich J.E."/>
            <person name="Amses K."/>
            <person name="Simmons R."/>
            <person name="Seto K."/>
            <person name="Myers J."/>
            <person name="Bonds A."/>
            <person name="Quandt C.A."/>
            <person name="Barry K."/>
            <person name="Liu P."/>
            <person name="Grigoriev I."/>
            <person name="Longcore J.E."/>
            <person name="James T.Y."/>
        </authorList>
    </citation>
    <scope>NUCLEOTIDE SEQUENCE</scope>
    <source>
        <strain evidence="5">PLAUS21</strain>
    </source>
</reference>
<dbReference type="GO" id="GO:0006121">
    <property type="term" value="P:mitochondrial electron transport, succinate to ubiquinone"/>
    <property type="evidence" value="ECO:0007669"/>
    <property type="project" value="UniProtKB-UniRule"/>
</dbReference>
<gene>
    <name evidence="5" type="primary">EMI5</name>
    <name evidence="5" type="ORF">HK103_002850</name>
</gene>
<sequence length="143" mass="17195">MKSLKRLLQFVRHNSSNEFIQKFPTSKEPQVPFASPFPFLKPKKRTDESFEHKKARLIYSSRKRGILETDLLLSSFFHKRLDSFGMKELEQYDELLNENDWDIFYWAIGARTVPERIEKMVFWKDLVEHCKNKEKQIVKMPVL</sequence>
<evidence type="ECO:0000313" key="5">
    <source>
        <dbReference type="EMBL" id="KAJ3259203.1"/>
    </source>
</evidence>
<dbReference type="Pfam" id="PF03937">
    <property type="entry name" value="Sdh5"/>
    <property type="match status" value="1"/>
</dbReference>
<dbReference type="InterPro" id="IPR036714">
    <property type="entry name" value="SDH_sf"/>
</dbReference>
<proteinExistence type="inferred from homology"/>
<dbReference type="PANTHER" id="PTHR12469:SF2">
    <property type="entry name" value="SUCCINATE DEHYDROGENASE ASSEMBLY FACTOR 2, MITOCHONDRIAL"/>
    <property type="match status" value="1"/>
</dbReference>
<organism evidence="5 6">
    <name type="scientific">Boothiomyces macroporosus</name>
    <dbReference type="NCBI Taxonomy" id="261099"/>
    <lineage>
        <taxon>Eukaryota</taxon>
        <taxon>Fungi</taxon>
        <taxon>Fungi incertae sedis</taxon>
        <taxon>Chytridiomycota</taxon>
        <taxon>Chytridiomycota incertae sedis</taxon>
        <taxon>Chytridiomycetes</taxon>
        <taxon>Rhizophydiales</taxon>
        <taxon>Terramycetaceae</taxon>
        <taxon>Boothiomyces</taxon>
    </lineage>
</organism>
<comment type="subcellular location">
    <subcellularLocation>
        <location evidence="1 4">Mitochondrion matrix</location>
    </subcellularLocation>
</comment>
<dbReference type="PANTHER" id="PTHR12469">
    <property type="entry name" value="PROTEIN EMI5 HOMOLOG, MITOCHONDRIAL"/>
    <property type="match status" value="1"/>
</dbReference>
<keyword evidence="2 4" id="KW-0496">Mitochondrion</keyword>
<dbReference type="SUPFAM" id="SSF109910">
    <property type="entry name" value="YgfY-like"/>
    <property type="match status" value="1"/>
</dbReference>
<evidence type="ECO:0000256" key="4">
    <source>
        <dbReference type="HAMAP-Rule" id="MF_03057"/>
    </source>
</evidence>
<protein>
    <recommendedName>
        <fullName evidence="4">Succinate dehydrogenase assembly factor 2, mitochondrial</fullName>
        <shortName evidence="4">SDH assembly factor 2</shortName>
        <shortName evidence="4">SDHAF2</shortName>
    </recommendedName>
</protein>
<comment type="similarity">
    <text evidence="4">Belongs to the SDHAF2 family.</text>
</comment>
<dbReference type="EMBL" id="JADGKB010000020">
    <property type="protein sequence ID" value="KAJ3259203.1"/>
    <property type="molecule type" value="Genomic_DNA"/>
</dbReference>
<comment type="function">
    <text evidence="4">Plays an essential role in the assembly of succinate dehydrogenase (SDH), an enzyme complex (also referred to as respiratory complex II) that is a component of both the tricarboxylic acid (TCA) cycle and the mitochondrial electron transport chain, and which couples the oxidation of succinate to fumarate with the reduction of ubiquinone (coenzyme Q) to ubiquinol. Required for flavinylation (covalent attachment of FAD) of the flavoprotein subunit of the SDH catalytic dimer.</text>
</comment>
<dbReference type="FunFam" id="1.10.150.250:FF:000002">
    <property type="entry name" value="Succinate dehydrogenase assembly factor 2, mitochondrial"/>
    <property type="match status" value="1"/>
</dbReference>
<dbReference type="Proteomes" id="UP001210925">
    <property type="component" value="Unassembled WGS sequence"/>
</dbReference>
<dbReference type="AlphaFoldDB" id="A0AAD5Y4Y6"/>
<name>A0AAD5Y4Y6_9FUNG</name>
<evidence type="ECO:0000256" key="1">
    <source>
        <dbReference type="ARBA" id="ARBA00004305"/>
    </source>
</evidence>
<dbReference type="GO" id="GO:0006099">
    <property type="term" value="P:tricarboxylic acid cycle"/>
    <property type="evidence" value="ECO:0007669"/>
    <property type="project" value="TreeGrafter"/>
</dbReference>
<dbReference type="InterPro" id="IPR005631">
    <property type="entry name" value="SDH"/>
</dbReference>
<dbReference type="Gene3D" id="1.10.150.250">
    <property type="entry name" value="Flavinator of succinate dehydrogenase"/>
    <property type="match status" value="1"/>
</dbReference>
<dbReference type="InterPro" id="IPR028882">
    <property type="entry name" value="SDHAF2"/>
</dbReference>
<keyword evidence="3 4" id="KW-0143">Chaperone</keyword>